<keyword evidence="1" id="KW-0732">Signal</keyword>
<dbReference type="EMBL" id="JAVRRT010000011">
    <property type="protein sequence ID" value="KAK5167504.1"/>
    <property type="molecule type" value="Genomic_DNA"/>
</dbReference>
<dbReference type="PANTHER" id="PTHR38792:SF3">
    <property type="entry name" value="BNR_ASP-BOX REPEAT DOMAIN PROTEIN (AFU_ORTHOLOGUE AFUA_7G06430)-RELATED"/>
    <property type="match status" value="1"/>
</dbReference>
<proteinExistence type="predicted"/>
<dbReference type="PANTHER" id="PTHR38792">
    <property type="entry name" value="BNR/ASP-BOX REPEAT DOMAIN PROTEIN (AFU_ORTHOLOGUE AFUA_7G06430)-RELATED"/>
    <property type="match status" value="1"/>
</dbReference>
<dbReference type="RefSeq" id="XP_064657210.1">
    <property type="nucleotide sequence ID" value="XM_064804440.1"/>
</dbReference>
<keyword evidence="3" id="KW-1185">Reference proteome</keyword>
<dbReference type="SUPFAM" id="SSF110296">
    <property type="entry name" value="Oligoxyloglucan reducing end-specific cellobiohydrolase"/>
    <property type="match status" value="1"/>
</dbReference>
<feature type="signal peptide" evidence="1">
    <location>
        <begin position="1"/>
        <end position="22"/>
    </location>
</feature>
<gene>
    <name evidence="2" type="ORF">LTR77_007203</name>
</gene>
<dbReference type="GeneID" id="89928539"/>
<dbReference type="Proteomes" id="UP001337655">
    <property type="component" value="Unassembled WGS sequence"/>
</dbReference>
<feature type="chain" id="PRO_5043900317" evidence="1">
    <location>
        <begin position="23"/>
        <end position="387"/>
    </location>
</feature>
<organism evidence="2 3">
    <name type="scientific">Saxophila tyrrhenica</name>
    <dbReference type="NCBI Taxonomy" id="1690608"/>
    <lineage>
        <taxon>Eukaryota</taxon>
        <taxon>Fungi</taxon>
        <taxon>Dikarya</taxon>
        <taxon>Ascomycota</taxon>
        <taxon>Pezizomycotina</taxon>
        <taxon>Dothideomycetes</taxon>
        <taxon>Dothideomycetidae</taxon>
        <taxon>Mycosphaerellales</taxon>
        <taxon>Extremaceae</taxon>
        <taxon>Saxophila</taxon>
    </lineage>
</organism>
<protein>
    <submittedName>
        <fullName evidence="2">Uncharacterized protein</fullName>
    </submittedName>
</protein>
<dbReference type="Gene3D" id="2.120.10.10">
    <property type="match status" value="1"/>
</dbReference>
<evidence type="ECO:0000313" key="2">
    <source>
        <dbReference type="EMBL" id="KAK5167504.1"/>
    </source>
</evidence>
<evidence type="ECO:0000313" key="3">
    <source>
        <dbReference type="Proteomes" id="UP001337655"/>
    </source>
</evidence>
<name>A0AAV9P3X0_9PEZI</name>
<comment type="caution">
    <text evidence="2">The sequence shown here is derived from an EMBL/GenBank/DDBJ whole genome shotgun (WGS) entry which is preliminary data.</text>
</comment>
<reference evidence="2 3" key="1">
    <citation type="submission" date="2023-08" db="EMBL/GenBank/DDBJ databases">
        <title>Black Yeasts Isolated from many extreme environments.</title>
        <authorList>
            <person name="Coleine C."/>
            <person name="Stajich J.E."/>
            <person name="Selbmann L."/>
        </authorList>
    </citation>
    <scope>NUCLEOTIDE SEQUENCE [LARGE SCALE GENOMIC DNA]</scope>
    <source>
        <strain evidence="2 3">CCFEE 5935</strain>
    </source>
</reference>
<evidence type="ECO:0000256" key="1">
    <source>
        <dbReference type="SAM" id="SignalP"/>
    </source>
</evidence>
<dbReference type="AlphaFoldDB" id="A0AAV9P3X0"/>
<sequence>MKWSVLTTTLLTTFSSLQTAAAQDDLLTNVTIFTPPRNYTVPRTLYARTLLLNQNCKHEDQNTLLATWENYLPNNNSFPYMPIYQSLDLGETWTERSRVYDQVNGWGLRYQPFLYELAEPIGEFEKGTVLLAASSIPDDLSETQIDLYASKDKGYTWKFVSHIAHGGLALPNNGLTPVWEPYLMTYQGEMICYYSDQRDNATYGQKLVHQVSPDLLSWGPVVDDVAQPKYTDRPGMPIVSELPNGKYFFTYEFGGGPVDGNSSGDYTFPVFYRISSDPLDFDNAEDHALVATDGTVPVSSPYNVWTPAGGENGTIVVTCGTLSEVFINQALGAEDAWVKVETPEGVSYTRTLLVLPDKSEILITGAGELGGKRNKVTTSSIDLDDDE</sequence>
<accession>A0AAV9P3X0</accession>